<proteinExistence type="inferred from homology"/>
<dbReference type="GO" id="GO:0006279">
    <property type="term" value="P:premeiotic DNA replication"/>
    <property type="evidence" value="ECO:0007669"/>
    <property type="project" value="UniProtKB-ARBA"/>
</dbReference>
<comment type="similarity">
    <text evidence="2 14">Belongs to the MCM family.</text>
</comment>
<dbReference type="SUPFAM" id="SSF52540">
    <property type="entry name" value="P-loop containing nucleoside triphosphate hydrolases"/>
    <property type="match status" value="1"/>
</dbReference>
<dbReference type="GO" id="GO:0016787">
    <property type="term" value="F:hydrolase activity"/>
    <property type="evidence" value="ECO:0007669"/>
    <property type="project" value="UniProtKB-KW"/>
</dbReference>
<keyword evidence="17" id="KW-1185">Reference proteome</keyword>
<dbReference type="GO" id="GO:0005656">
    <property type="term" value="C:nuclear pre-replicative complex"/>
    <property type="evidence" value="ECO:0007669"/>
    <property type="project" value="UniProtKB-ARBA"/>
</dbReference>
<accession>A0A9W8AIK1</accession>
<dbReference type="GO" id="GO:0042555">
    <property type="term" value="C:MCM complex"/>
    <property type="evidence" value="ECO:0007669"/>
    <property type="project" value="UniProtKB-ARBA"/>
</dbReference>
<evidence type="ECO:0000256" key="5">
    <source>
        <dbReference type="ARBA" id="ARBA00022763"/>
    </source>
</evidence>
<evidence type="ECO:0000256" key="14">
    <source>
        <dbReference type="RuleBase" id="RU004070"/>
    </source>
</evidence>
<dbReference type="InterPro" id="IPR033762">
    <property type="entry name" value="MCM_OB"/>
</dbReference>
<dbReference type="GO" id="GO:0000724">
    <property type="term" value="P:double-strand break repair via homologous recombination"/>
    <property type="evidence" value="ECO:0007669"/>
    <property type="project" value="UniProtKB-ARBA"/>
</dbReference>
<evidence type="ECO:0000256" key="12">
    <source>
        <dbReference type="ARBA" id="ARBA00042306"/>
    </source>
</evidence>
<keyword evidence="9 14" id="KW-0238">DNA-binding</keyword>
<feature type="non-terminal residue" evidence="16">
    <location>
        <position position="557"/>
    </location>
</feature>
<dbReference type="PANTHER" id="PTHR11630">
    <property type="entry name" value="DNA REPLICATION LICENSING FACTOR MCM FAMILY MEMBER"/>
    <property type="match status" value="1"/>
</dbReference>
<dbReference type="EMBL" id="JANBPT010000064">
    <property type="protein sequence ID" value="KAJ1928666.1"/>
    <property type="molecule type" value="Genomic_DNA"/>
</dbReference>
<dbReference type="InterPro" id="IPR031327">
    <property type="entry name" value="MCM"/>
</dbReference>
<comment type="caution">
    <text evidence="16">The sequence shown here is derived from an EMBL/GenBank/DDBJ whole genome shotgun (WGS) entry which is preliminary data.</text>
</comment>
<evidence type="ECO:0000256" key="8">
    <source>
        <dbReference type="ARBA" id="ARBA00022840"/>
    </source>
</evidence>
<dbReference type="InterPro" id="IPR012340">
    <property type="entry name" value="NA-bd_OB-fold"/>
</dbReference>
<evidence type="ECO:0000259" key="15">
    <source>
        <dbReference type="PROSITE" id="PS50051"/>
    </source>
</evidence>
<evidence type="ECO:0000256" key="11">
    <source>
        <dbReference type="ARBA" id="ARBA00023242"/>
    </source>
</evidence>
<evidence type="ECO:0000313" key="17">
    <source>
        <dbReference type="Proteomes" id="UP001150569"/>
    </source>
</evidence>
<evidence type="ECO:0000256" key="7">
    <source>
        <dbReference type="ARBA" id="ARBA00022806"/>
    </source>
</evidence>
<dbReference type="Gene3D" id="3.40.50.300">
    <property type="entry name" value="P-loop containing nucleotide triphosphate hydrolases"/>
    <property type="match status" value="1"/>
</dbReference>
<keyword evidence="11" id="KW-0539">Nucleus</keyword>
<dbReference type="InterPro" id="IPR027417">
    <property type="entry name" value="P-loop_NTPase"/>
</dbReference>
<dbReference type="PROSITE" id="PS50051">
    <property type="entry name" value="MCM_2"/>
    <property type="match status" value="1"/>
</dbReference>
<dbReference type="GO" id="GO:0003697">
    <property type="term" value="F:single-stranded DNA binding"/>
    <property type="evidence" value="ECO:0007669"/>
    <property type="project" value="TreeGrafter"/>
</dbReference>
<keyword evidence="7" id="KW-0347">Helicase</keyword>
<evidence type="ECO:0000256" key="9">
    <source>
        <dbReference type="ARBA" id="ARBA00023125"/>
    </source>
</evidence>
<dbReference type="Pfam" id="PF17207">
    <property type="entry name" value="MCM_OB"/>
    <property type="match status" value="1"/>
</dbReference>
<comment type="catalytic activity">
    <reaction evidence="13">
        <text>ATP + H2O = ADP + phosphate + H(+)</text>
        <dbReference type="Rhea" id="RHEA:13065"/>
        <dbReference type="ChEBI" id="CHEBI:15377"/>
        <dbReference type="ChEBI" id="CHEBI:15378"/>
        <dbReference type="ChEBI" id="CHEBI:30616"/>
        <dbReference type="ChEBI" id="CHEBI:43474"/>
        <dbReference type="ChEBI" id="CHEBI:456216"/>
        <dbReference type="EC" id="3.6.4.12"/>
    </reaction>
</comment>
<gene>
    <name evidence="16" type="ORF">IWQ60_001871</name>
</gene>
<evidence type="ECO:0000256" key="2">
    <source>
        <dbReference type="ARBA" id="ARBA00008010"/>
    </source>
</evidence>
<dbReference type="PRINTS" id="PR01657">
    <property type="entry name" value="MCMFAMILY"/>
</dbReference>
<keyword evidence="5" id="KW-0227">DNA damage</keyword>
<keyword evidence="10" id="KW-0234">DNA repair</keyword>
<name>A0A9W8AIK1_9FUNG</name>
<dbReference type="GO" id="GO:0031261">
    <property type="term" value="C:DNA replication preinitiation complex"/>
    <property type="evidence" value="ECO:0007669"/>
    <property type="project" value="UniProtKB-ARBA"/>
</dbReference>
<dbReference type="Proteomes" id="UP001150569">
    <property type="component" value="Unassembled WGS sequence"/>
</dbReference>
<evidence type="ECO:0000256" key="6">
    <source>
        <dbReference type="ARBA" id="ARBA00022801"/>
    </source>
</evidence>
<dbReference type="InterPro" id="IPR001208">
    <property type="entry name" value="MCM_dom"/>
</dbReference>
<dbReference type="SMART" id="SM00382">
    <property type="entry name" value="AAA"/>
    <property type="match status" value="1"/>
</dbReference>
<dbReference type="Gene3D" id="2.20.28.10">
    <property type="match status" value="1"/>
</dbReference>
<dbReference type="SUPFAM" id="SSF50249">
    <property type="entry name" value="Nucleic acid-binding proteins"/>
    <property type="match status" value="1"/>
</dbReference>
<evidence type="ECO:0000256" key="4">
    <source>
        <dbReference type="ARBA" id="ARBA00022741"/>
    </source>
</evidence>
<feature type="domain" description="MCM C-terminal AAA(+) ATPase" evidence="15">
    <location>
        <begin position="342"/>
        <end position="554"/>
    </location>
</feature>
<keyword evidence="6" id="KW-0378">Hydrolase</keyword>
<dbReference type="FunFam" id="2.20.28.10:FF:000007">
    <property type="entry name" value="DNA helicase MCM8 isoform X1"/>
    <property type="match status" value="1"/>
</dbReference>
<dbReference type="Gene3D" id="2.40.50.140">
    <property type="entry name" value="Nucleic acid-binding proteins"/>
    <property type="match status" value="1"/>
</dbReference>
<reference evidence="16" key="1">
    <citation type="submission" date="2022-07" db="EMBL/GenBank/DDBJ databases">
        <title>Phylogenomic reconstructions and comparative analyses of Kickxellomycotina fungi.</title>
        <authorList>
            <person name="Reynolds N.K."/>
            <person name="Stajich J.E."/>
            <person name="Barry K."/>
            <person name="Grigoriev I.V."/>
            <person name="Crous P."/>
            <person name="Smith M.E."/>
        </authorList>
    </citation>
    <scope>NUCLEOTIDE SEQUENCE</scope>
    <source>
        <strain evidence="16">RSA 861</strain>
    </source>
</reference>
<comment type="subcellular location">
    <subcellularLocation>
        <location evidence="1">Nucleus</location>
    </subcellularLocation>
</comment>
<dbReference type="PANTHER" id="PTHR11630:SF47">
    <property type="entry name" value="DNA HELICASE MCM8"/>
    <property type="match status" value="1"/>
</dbReference>
<dbReference type="Pfam" id="PF00493">
    <property type="entry name" value="MCM"/>
    <property type="match status" value="1"/>
</dbReference>
<sequence length="557" mass="60932">MSSPKRARLDPPPGTVVWDGIPELDIYFAGQSLDYDEDLQPFLDHLYQFFKRCGVRPSLPHRSVAVNYAKLIESEDRAWLTEVIARKPQLALNAMGLACTAVLRQEPRFRDLFVDNPTARDRLQVRLINYEPVTPLKSLKSNLVGKLICIRGTVVRTSLVRPLLLQVSFVCAGCNRRQIIKAEDGKYNKPTKCYTPGCKCREFIPERGTQGETETVDWQKIRIQEKFGDDRLDSGRVPRTVECELTHDLVDSVLPGDVVNCTGIIKVIQSSGEAGGGGRGKRAQNAMYVMYLDVVAIGRIGATVADPTAELGTPDAVNSKDAIQFTATDLRFIREIFQEPQLFRLVVNSFCPAIYGNELIKAGILLCQFGGKRRQQPDAAMAANHVPMRADPHILVVGDPGMGKSQMLTAAVHVAPRGVYVCGSSGISSCGLTVSICKDPATGDFALEAGALVLGDQGCCCIDEFDKMTSDHDALLEAMEQQSISIAKAGIVCNLPARTSVIAAANPVGGHYNKAKTVSENLKMGSALLSRFDLIFIMLDRPNLQRDAFLSHHIMAV</sequence>
<evidence type="ECO:0000256" key="1">
    <source>
        <dbReference type="ARBA" id="ARBA00004123"/>
    </source>
</evidence>
<keyword evidence="8 14" id="KW-0067">ATP-binding</keyword>
<evidence type="ECO:0000313" key="16">
    <source>
        <dbReference type="EMBL" id="KAJ1928666.1"/>
    </source>
</evidence>
<dbReference type="GO" id="GO:0005524">
    <property type="term" value="F:ATP binding"/>
    <property type="evidence" value="ECO:0007669"/>
    <property type="project" value="UniProtKB-KW"/>
</dbReference>
<keyword evidence="4 14" id="KW-0547">Nucleotide-binding</keyword>
<dbReference type="OrthoDB" id="7462577at2759"/>
<organism evidence="16 17">
    <name type="scientific">Tieghemiomyces parasiticus</name>
    <dbReference type="NCBI Taxonomy" id="78921"/>
    <lineage>
        <taxon>Eukaryota</taxon>
        <taxon>Fungi</taxon>
        <taxon>Fungi incertae sedis</taxon>
        <taxon>Zoopagomycota</taxon>
        <taxon>Kickxellomycotina</taxon>
        <taxon>Dimargaritomycetes</taxon>
        <taxon>Dimargaritales</taxon>
        <taxon>Dimargaritaceae</taxon>
        <taxon>Tieghemiomyces</taxon>
    </lineage>
</organism>
<evidence type="ECO:0000256" key="13">
    <source>
        <dbReference type="ARBA" id="ARBA00047995"/>
    </source>
</evidence>
<protein>
    <recommendedName>
        <fullName evidence="3">DNA helicase</fullName>
        <ecNumber evidence="3">3.6.4.12</ecNumber>
    </recommendedName>
    <alternativeName>
        <fullName evidence="12">Minichromosome maintenance 8</fullName>
    </alternativeName>
</protein>
<dbReference type="AlphaFoldDB" id="A0A9W8AIK1"/>
<evidence type="ECO:0000256" key="10">
    <source>
        <dbReference type="ARBA" id="ARBA00023204"/>
    </source>
</evidence>
<dbReference type="GO" id="GO:0017116">
    <property type="term" value="F:single-stranded DNA helicase activity"/>
    <property type="evidence" value="ECO:0007669"/>
    <property type="project" value="TreeGrafter"/>
</dbReference>
<dbReference type="SMART" id="SM00350">
    <property type="entry name" value="MCM"/>
    <property type="match status" value="1"/>
</dbReference>
<dbReference type="EC" id="3.6.4.12" evidence="3"/>
<evidence type="ECO:0000256" key="3">
    <source>
        <dbReference type="ARBA" id="ARBA00012551"/>
    </source>
</evidence>
<dbReference type="GO" id="GO:0043596">
    <property type="term" value="C:nuclear replication fork"/>
    <property type="evidence" value="ECO:0007669"/>
    <property type="project" value="UniProtKB-ARBA"/>
</dbReference>
<dbReference type="InterPro" id="IPR003593">
    <property type="entry name" value="AAA+_ATPase"/>
</dbReference>